<organism evidence="8">
    <name type="scientific">Brassica napus</name>
    <name type="common">Rape</name>
    <dbReference type="NCBI Taxonomy" id="3708"/>
    <lineage>
        <taxon>Eukaryota</taxon>
        <taxon>Viridiplantae</taxon>
        <taxon>Streptophyta</taxon>
        <taxon>Embryophyta</taxon>
        <taxon>Tracheophyta</taxon>
        <taxon>Spermatophyta</taxon>
        <taxon>Magnoliopsida</taxon>
        <taxon>eudicotyledons</taxon>
        <taxon>Gunneridae</taxon>
        <taxon>Pentapetalae</taxon>
        <taxon>rosids</taxon>
        <taxon>malvids</taxon>
        <taxon>Brassicales</taxon>
        <taxon>Brassicaceae</taxon>
        <taxon>Brassiceae</taxon>
        <taxon>Brassica</taxon>
    </lineage>
</organism>
<evidence type="ECO:0000313" key="10">
    <source>
        <dbReference type="Proteomes" id="UP000824890"/>
    </source>
</evidence>
<dbReference type="Proteomes" id="UP000824890">
    <property type="component" value="Unassembled WGS sequence"/>
</dbReference>
<evidence type="ECO:0000256" key="2">
    <source>
        <dbReference type="ARBA" id="ARBA00023015"/>
    </source>
</evidence>
<comment type="subcellular location">
    <subcellularLocation>
        <location evidence="1">Nucleus</location>
    </subcellularLocation>
</comment>
<dbReference type="GO" id="GO:0003677">
    <property type="term" value="F:DNA binding"/>
    <property type="evidence" value="ECO:0007669"/>
    <property type="project" value="UniProtKB-KW"/>
</dbReference>
<reference evidence="8" key="2">
    <citation type="submission" date="2014-06" db="EMBL/GenBank/DDBJ databases">
        <authorList>
            <person name="Genoscope - CEA"/>
        </authorList>
    </citation>
    <scope>NUCLEOTIDE SEQUENCE</scope>
</reference>
<accession>A0A078JU48</accession>
<dbReference type="InterPro" id="IPR003340">
    <property type="entry name" value="B3_DNA-bd"/>
</dbReference>
<dbReference type="SUPFAM" id="SSF101936">
    <property type="entry name" value="DNA-binding pseudobarrel domain"/>
    <property type="match status" value="1"/>
</dbReference>
<dbReference type="PANTHER" id="PTHR31541">
    <property type="entry name" value="B3 DOMAIN PLANT PROTEIN-RELATED"/>
    <property type="match status" value="1"/>
</dbReference>
<evidence type="ECO:0000256" key="4">
    <source>
        <dbReference type="ARBA" id="ARBA00023163"/>
    </source>
</evidence>
<dbReference type="EMBL" id="LK040815">
    <property type="protein sequence ID" value="CDY69975.1"/>
    <property type="molecule type" value="Genomic_DNA"/>
</dbReference>
<dbReference type="InterPro" id="IPR015300">
    <property type="entry name" value="DNA-bd_pseudobarrel_sf"/>
</dbReference>
<dbReference type="PaxDb" id="3708-A0A078JU48"/>
<dbReference type="EMBL" id="JAGKQM010000010">
    <property type="protein sequence ID" value="KAH0908063.1"/>
    <property type="molecule type" value="Genomic_DNA"/>
</dbReference>
<dbReference type="InterPro" id="IPR005508">
    <property type="entry name" value="At2g31720-like"/>
</dbReference>
<reference evidence="8" key="1">
    <citation type="journal article" date="2014" name="Science">
        <title>Plant genetics. Early allopolyploid evolution in the post-Neolithic Brassica napus oilseed genome.</title>
        <authorList>
            <person name="Chalhoub B."/>
            <person name="Denoeud F."/>
            <person name="Liu S."/>
            <person name="Parkin I.A."/>
            <person name="Tang H."/>
            <person name="Wang X."/>
            <person name="Chiquet J."/>
            <person name="Belcram H."/>
            <person name="Tong C."/>
            <person name="Samans B."/>
            <person name="Correa M."/>
            <person name="Da Silva C."/>
            <person name="Just J."/>
            <person name="Falentin C."/>
            <person name="Koh C.S."/>
            <person name="Le Clainche I."/>
            <person name="Bernard M."/>
            <person name="Bento P."/>
            <person name="Noel B."/>
            <person name="Labadie K."/>
            <person name="Alberti A."/>
            <person name="Charles M."/>
            <person name="Arnaud D."/>
            <person name="Guo H."/>
            <person name="Daviaud C."/>
            <person name="Alamery S."/>
            <person name="Jabbari K."/>
            <person name="Zhao M."/>
            <person name="Edger P.P."/>
            <person name="Chelaifa H."/>
            <person name="Tack D."/>
            <person name="Lassalle G."/>
            <person name="Mestiri I."/>
            <person name="Schnel N."/>
            <person name="Le Paslier M.C."/>
            <person name="Fan G."/>
            <person name="Renault V."/>
            <person name="Bayer P.E."/>
            <person name="Golicz A.A."/>
            <person name="Manoli S."/>
            <person name="Lee T.H."/>
            <person name="Thi V.H."/>
            <person name="Chalabi S."/>
            <person name="Hu Q."/>
            <person name="Fan C."/>
            <person name="Tollenaere R."/>
            <person name="Lu Y."/>
            <person name="Battail C."/>
            <person name="Shen J."/>
            <person name="Sidebottom C.H."/>
            <person name="Wang X."/>
            <person name="Canaguier A."/>
            <person name="Chauveau A."/>
            <person name="Berard A."/>
            <person name="Deniot G."/>
            <person name="Guan M."/>
            <person name="Liu Z."/>
            <person name="Sun F."/>
            <person name="Lim Y.P."/>
            <person name="Lyons E."/>
            <person name="Town C.D."/>
            <person name="Bancroft I."/>
            <person name="Wang X."/>
            <person name="Meng J."/>
            <person name="Ma J."/>
            <person name="Pires J.C."/>
            <person name="King G.J."/>
            <person name="Brunel D."/>
            <person name="Delourme R."/>
            <person name="Renard M."/>
            <person name="Aury J.M."/>
            <person name="Adams K.L."/>
            <person name="Batley J."/>
            <person name="Snowdon R.J."/>
            <person name="Tost J."/>
            <person name="Edwards D."/>
            <person name="Zhou Y."/>
            <person name="Hua W."/>
            <person name="Sharpe A.G."/>
            <person name="Paterson A.H."/>
            <person name="Guan C."/>
            <person name="Wincker P."/>
        </authorList>
    </citation>
    <scope>NUCLEOTIDE SEQUENCE [LARGE SCALE GENOMIC DNA]</scope>
</reference>
<dbReference type="Gene3D" id="2.40.330.10">
    <property type="entry name" value="DNA-binding pseudobarrel domain"/>
    <property type="match status" value="1"/>
</dbReference>
<dbReference type="Proteomes" id="UP001295469">
    <property type="component" value="Chromosome C09"/>
</dbReference>
<reference evidence="7" key="3">
    <citation type="submission" date="2021-01" db="EMBL/GenBank/DDBJ databases">
        <authorList>
            <consortium name="Genoscope - CEA"/>
            <person name="William W."/>
        </authorList>
    </citation>
    <scope>NUCLEOTIDE SEQUENCE</scope>
</reference>
<dbReference type="PANTHER" id="PTHR31541:SF34">
    <property type="entry name" value="TF-B3 DOMAIN-CONTAINING PROTEIN"/>
    <property type="match status" value="1"/>
</dbReference>
<dbReference type="EMBL" id="HG994373">
    <property type="protein sequence ID" value="CAF1793506.1"/>
    <property type="molecule type" value="Genomic_DNA"/>
</dbReference>
<protein>
    <submittedName>
        <fullName evidence="7">(rape) hypothetical protein</fullName>
    </submittedName>
    <submittedName>
        <fullName evidence="8">BnaUnng03550D protein</fullName>
    </submittedName>
</protein>
<evidence type="ECO:0000259" key="6">
    <source>
        <dbReference type="PROSITE" id="PS50863"/>
    </source>
</evidence>
<evidence type="ECO:0000313" key="9">
    <source>
        <dbReference type="EMBL" id="KAH0908063.1"/>
    </source>
</evidence>
<dbReference type="PROSITE" id="PS50863">
    <property type="entry name" value="B3"/>
    <property type="match status" value="1"/>
</dbReference>
<name>A0A078JU48_BRANA</name>
<keyword evidence="2" id="KW-0805">Transcription regulation</keyword>
<gene>
    <name evidence="8" type="primary">BnaUnng03550D</name>
    <name evidence="7" type="ORF">DARMORV10_C09P74800.1</name>
    <name evidence="8" type="ORF">GSBRNA2T00093973001</name>
    <name evidence="9" type="ORF">HID58_039890</name>
</gene>
<sequence length="77" mass="8702">MNGPMNYALVCGWNDVVKANGLKDGDNISLWSFRCRGVLDEVLKLAECEIYIILKWGLPMELFRHGGEMEVLQRSGT</sequence>
<evidence type="ECO:0000313" key="8">
    <source>
        <dbReference type="EMBL" id="CDY69975.1"/>
    </source>
</evidence>
<dbReference type="Gramene" id="CDY69975">
    <property type="protein sequence ID" value="CDY69975"/>
    <property type="gene ID" value="GSBRNA2T00093973001"/>
</dbReference>
<keyword evidence="5" id="KW-0539">Nucleus</keyword>
<feature type="domain" description="TF-B3" evidence="6">
    <location>
        <begin position="1"/>
        <end position="47"/>
    </location>
</feature>
<proteinExistence type="predicted"/>
<evidence type="ECO:0000256" key="1">
    <source>
        <dbReference type="ARBA" id="ARBA00004123"/>
    </source>
</evidence>
<keyword evidence="3" id="KW-0238">DNA-binding</keyword>
<dbReference type="GO" id="GO:0005634">
    <property type="term" value="C:nucleus"/>
    <property type="evidence" value="ECO:0007669"/>
    <property type="project" value="UniProtKB-SubCell"/>
</dbReference>
<evidence type="ECO:0000256" key="5">
    <source>
        <dbReference type="ARBA" id="ARBA00023242"/>
    </source>
</evidence>
<reference evidence="9 10" key="4">
    <citation type="submission" date="2021-05" db="EMBL/GenBank/DDBJ databases">
        <title>Genome Assembly of Synthetic Allotetraploid Brassica napus Reveals Homoeologous Exchanges between Subgenomes.</title>
        <authorList>
            <person name="Davis J.T."/>
        </authorList>
    </citation>
    <scope>NUCLEOTIDE SEQUENCE [LARGE SCALE GENOMIC DNA]</scope>
    <source>
        <strain evidence="10">cv. Da-Ae</strain>
        <tissue evidence="9">Seedling</tissue>
    </source>
</reference>
<dbReference type="AlphaFoldDB" id="A0A078JU48"/>
<evidence type="ECO:0000313" key="7">
    <source>
        <dbReference type="EMBL" id="CAF1793506.1"/>
    </source>
</evidence>
<keyword evidence="4" id="KW-0804">Transcription</keyword>
<keyword evidence="10" id="KW-1185">Reference proteome</keyword>
<evidence type="ECO:0000256" key="3">
    <source>
        <dbReference type="ARBA" id="ARBA00023125"/>
    </source>
</evidence>